<evidence type="ECO:0000256" key="6">
    <source>
        <dbReference type="SAM" id="Phobius"/>
    </source>
</evidence>
<evidence type="ECO:0000313" key="7">
    <source>
        <dbReference type="EMBL" id="MCM1984474.1"/>
    </source>
</evidence>
<comment type="caution">
    <text evidence="7">The sequence shown here is derived from an EMBL/GenBank/DDBJ whole genome shotgun (WGS) entry which is preliminary data.</text>
</comment>
<keyword evidence="4 6" id="KW-1133">Transmembrane helix</keyword>
<reference evidence="7 8" key="1">
    <citation type="journal article" date="2015" name="Genome Announc.">
        <title>Draft Genome Sequence of Filamentous Marine Cyanobacterium Lyngbya confervoides Strain BDU141951.</title>
        <authorList>
            <person name="Chandrababunaidu M.M."/>
            <person name="Sen D."/>
            <person name="Tripathy S."/>
        </authorList>
    </citation>
    <scope>NUCLEOTIDE SEQUENCE [LARGE SCALE GENOMIC DNA]</scope>
    <source>
        <strain evidence="7 8">BDU141951</strain>
    </source>
</reference>
<dbReference type="InterPro" id="IPR020948">
    <property type="entry name" value="P_starv_induced_PsiE-like"/>
</dbReference>
<proteinExistence type="predicted"/>
<dbReference type="EMBL" id="JTHE03000098">
    <property type="protein sequence ID" value="MCM1984474.1"/>
    <property type="molecule type" value="Genomic_DNA"/>
</dbReference>
<dbReference type="Proteomes" id="UP000031561">
    <property type="component" value="Unassembled WGS sequence"/>
</dbReference>
<keyword evidence="8" id="KW-1185">Reference proteome</keyword>
<name>A0ABD4T6Y5_9CYAN</name>
<accession>A0ABD4T6Y5</accession>
<protein>
    <submittedName>
        <fullName evidence="7">Phosphate-starvation-inducible PsiE family protein</fullName>
    </submittedName>
</protein>
<evidence type="ECO:0000256" key="5">
    <source>
        <dbReference type="ARBA" id="ARBA00023136"/>
    </source>
</evidence>
<feature type="transmembrane region" description="Helical" evidence="6">
    <location>
        <begin position="92"/>
        <end position="110"/>
    </location>
</feature>
<keyword evidence="5 6" id="KW-0472">Membrane</keyword>
<sequence length="169" mass="19689">MSIQHLMNFDSKRPEDWINRKNLVATLELVQDLIIVLLCFGLFSFMIIQLRNMYLSLLPPLKLSVVTADILFLLILVELFRLLIIYLKEKRVSIGVTVEVSIVSILREVIVKGLLEIPWPQVLVSCIFLLTLACLLVVRTWLSLSMERDHPRLILVQRGRQHHLHENRD</sequence>
<feature type="transmembrane region" description="Helical" evidence="6">
    <location>
        <begin position="29"/>
        <end position="48"/>
    </location>
</feature>
<evidence type="ECO:0000313" key="8">
    <source>
        <dbReference type="Proteomes" id="UP000031561"/>
    </source>
</evidence>
<feature type="transmembrane region" description="Helical" evidence="6">
    <location>
        <begin position="60"/>
        <end position="80"/>
    </location>
</feature>
<evidence type="ECO:0000256" key="2">
    <source>
        <dbReference type="ARBA" id="ARBA00022475"/>
    </source>
</evidence>
<organism evidence="7 8">
    <name type="scientific">Lyngbya confervoides BDU141951</name>
    <dbReference type="NCBI Taxonomy" id="1574623"/>
    <lineage>
        <taxon>Bacteria</taxon>
        <taxon>Bacillati</taxon>
        <taxon>Cyanobacteriota</taxon>
        <taxon>Cyanophyceae</taxon>
        <taxon>Oscillatoriophycideae</taxon>
        <taxon>Oscillatoriales</taxon>
        <taxon>Microcoleaceae</taxon>
        <taxon>Lyngbya</taxon>
    </lineage>
</organism>
<comment type="subcellular location">
    <subcellularLocation>
        <location evidence="1">Cell membrane</location>
        <topology evidence="1">Multi-pass membrane protein</topology>
    </subcellularLocation>
</comment>
<dbReference type="Pfam" id="PF06146">
    <property type="entry name" value="PsiE"/>
    <property type="match status" value="1"/>
</dbReference>
<dbReference type="AlphaFoldDB" id="A0ABD4T6Y5"/>
<evidence type="ECO:0000256" key="3">
    <source>
        <dbReference type="ARBA" id="ARBA00022692"/>
    </source>
</evidence>
<gene>
    <name evidence="7" type="ORF">QQ91_0016750</name>
</gene>
<dbReference type="GO" id="GO:0005886">
    <property type="term" value="C:plasma membrane"/>
    <property type="evidence" value="ECO:0007669"/>
    <property type="project" value="UniProtKB-SubCell"/>
</dbReference>
<keyword evidence="2" id="KW-1003">Cell membrane</keyword>
<evidence type="ECO:0000256" key="1">
    <source>
        <dbReference type="ARBA" id="ARBA00004651"/>
    </source>
</evidence>
<keyword evidence="3 6" id="KW-0812">Transmembrane</keyword>
<feature type="transmembrane region" description="Helical" evidence="6">
    <location>
        <begin position="122"/>
        <end position="142"/>
    </location>
</feature>
<evidence type="ECO:0000256" key="4">
    <source>
        <dbReference type="ARBA" id="ARBA00022989"/>
    </source>
</evidence>
<dbReference type="RefSeq" id="WP_236096219.1">
    <property type="nucleotide sequence ID" value="NZ_JTHE03000098.1"/>
</dbReference>